<dbReference type="Proteomes" id="UP000183832">
    <property type="component" value="Unassembled WGS sequence"/>
</dbReference>
<evidence type="ECO:0000313" key="2">
    <source>
        <dbReference type="Proteomes" id="UP000183832"/>
    </source>
</evidence>
<sequence>MLNHALGNLLSERSVNISFVPFQKHRKGRKLQHESHFFLGFGPFITNEVKHHQKACHVQRLSRNVENKYKIIKLSDRRLSLNNANDIKRQQIVFANDHNFCCLMENPQVSISFMLNCCHLSCDEFPLTNRVLITTLLTCFNETHDCFILNEEIVLSLVQAQHDVKTFEISASNLGK</sequence>
<reference evidence="1 2" key="1">
    <citation type="submission" date="2015-04" db="EMBL/GenBank/DDBJ databases">
        <authorList>
            <person name="Syromyatnikov M.Y."/>
            <person name="Popov V.N."/>
        </authorList>
    </citation>
    <scope>NUCLEOTIDE SEQUENCE [LARGE SCALE GENOMIC DNA]</scope>
</reference>
<protein>
    <submittedName>
        <fullName evidence="1">CLUMA_CG016822, isoform A</fullName>
    </submittedName>
</protein>
<organism evidence="1 2">
    <name type="scientific">Clunio marinus</name>
    <dbReference type="NCBI Taxonomy" id="568069"/>
    <lineage>
        <taxon>Eukaryota</taxon>
        <taxon>Metazoa</taxon>
        <taxon>Ecdysozoa</taxon>
        <taxon>Arthropoda</taxon>
        <taxon>Hexapoda</taxon>
        <taxon>Insecta</taxon>
        <taxon>Pterygota</taxon>
        <taxon>Neoptera</taxon>
        <taxon>Endopterygota</taxon>
        <taxon>Diptera</taxon>
        <taxon>Nematocera</taxon>
        <taxon>Chironomoidea</taxon>
        <taxon>Chironomidae</taxon>
        <taxon>Clunio</taxon>
    </lineage>
</organism>
<accession>A0A1J1IUZ3</accession>
<evidence type="ECO:0000313" key="1">
    <source>
        <dbReference type="EMBL" id="CRL03404.1"/>
    </source>
</evidence>
<gene>
    <name evidence="1" type="ORF">CLUMA_CG016822</name>
</gene>
<proteinExistence type="predicted"/>
<dbReference type="AlphaFoldDB" id="A0A1J1IUZ3"/>
<dbReference type="EMBL" id="CVRI01000059">
    <property type="protein sequence ID" value="CRL03404.1"/>
    <property type="molecule type" value="Genomic_DNA"/>
</dbReference>
<keyword evidence="2" id="KW-1185">Reference proteome</keyword>
<name>A0A1J1IUZ3_9DIPT</name>